<protein>
    <submittedName>
        <fullName evidence="1">Uncharacterized protein</fullName>
    </submittedName>
</protein>
<keyword evidence="2" id="KW-1185">Reference proteome</keyword>
<proteinExistence type="predicted"/>
<sequence>MSQLDWGSYDSKSSSLPKPILAAPHEAGTHHAFIRKEFCQDKGVWFALEKLFFQCLDSSCINVRHSCNNNNSRTLAKPSPTIPPNGCSVGYQEGEARMGPSQPPPPHLHGDMGGAGHPPVVSPILGENSEQRGQWSGVIKELKLEQMKSWNYTNYSLRGTNNVSKLDLPATLTALKEDEEMQKKQLERENPYRKKS</sequence>
<evidence type="ECO:0000313" key="1">
    <source>
        <dbReference type="EMBL" id="KAK4747864.1"/>
    </source>
</evidence>
<evidence type="ECO:0000313" key="2">
    <source>
        <dbReference type="Proteomes" id="UP001345219"/>
    </source>
</evidence>
<dbReference type="EMBL" id="JAXIOK010000019">
    <property type="protein sequence ID" value="KAK4747864.1"/>
    <property type="molecule type" value="Genomic_DNA"/>
</dbReference>
<name>A0AAN7JKD3_9MYRT</name>
<dbReference type="AlphaFoldDB" id="A0AAN7JKD3"/>
<gene>
    <name evidence="1" type="ORF">SAY87_014450</name>
</gene>
<comment type="caution">
    <text evidence="1">The sequence shown here is derived from an EMBL/GenBank/DDBJ whole genome shotgun (WGS) entry which is preliminary data.</text>
</comment>
<dbReference type="Proteomes" id="UP001345219">
    <property type="component" value="Chromosome 12"/>
</dbReference>
<reference evidence="1 2" key="1">
    <citation type="journal article" date="2023" name="Hortic Res">
        <title>Pangenome of water caltrop reveals structural variations and asymmetric subgenome divergence after allopolyploidization.</title>
        <authorList>
            <person name="Zhang X."/>
            <person name="Chen Y."/>
            <person name="Wang L."/>
            <person name="Yuan Y."/>
            <person name="Fang M."/>
            <person name="Shi L."/>
            <person name="Lu R."/>
            <person name="Comes H.P."/>
            <person name="Ma Y."/>
            <person name="Chen Y."/>
            <person name="Huang G."/>
            <person name="Zhou Y."/>
            <person name="Zheng Z."/>
            <person name="Qiu Y."/>
        </authorList>
    </citation>
    <scope>NUCLEOTIDE SEQUENCE [LARGE SCALE GENOMIC DNA]</scope>
    <source>
        <tissue evidence="1">Roots</tissue>
    </source>
</reference>
<accession>A0AAN7JKD3</accession>
<organism evidence="1 2">
    <name type="scientific">Trapa incisa</name>
    <dbReference type="NCBI Taxonomy" id="236973"/>
    <lineage>
        <taxon>Eukaryota</taxon>
        <taxon>Viridiplantae</taxon>
        <taxon>Streptophyta</taxon>
        <taxon>Embryophyta</taxon>
        <taxon>Tracheophyta</taxon>
        <taxon>Spermatophyta</taxon>
        <taxon>Magnoliopsida</taxon>
        <taxon>eudicotyledons</taxon>
        <taxon>Gunneridae</taxon>
        <taxon>Pentapetalae</taxon>
        <taxon>rosids</taxon>
        <taxon>malvids</taxon>
        <taxon>Myrtales</taxon>
        <taxon>Lythraceae</taxon>
        <taxon>Trapa</taxon>
    </lineage>
</organism>